<gene>
    <name evidence="2" type="ORF">B7R25_16775</name>
</gene>
<dbReference type="InterPro" id="IPR049945">
    <property type="entry name" value="AAA_22"/>
</dbReference>
<feature type="domain" description="ORC1/DEAH AAA+ ATPase" evidence="1">
    <location>
        <begin position="23"/>
        <end position="170"/>
    </location>
</feature>
<dbReference type="SUPFAM" id="SSF52540">
    <property type="entry name" value="P-loop containing nucleoside triphosphate hydrolases"/>
    <property type="match status" value="1"/>
</dbReference>
<dbReference type="InterPro" id="IPR027417">
    <property type="entry name" value="P-loop_NTPase"/>
</dbReference>
<dbReference type="RefSeq" id="WP_116420045.1">
    <property type="nucleotide sequence ID" value="NZ_NBXC01000033.1"/>
</dbReference>
<organism evidence="2 3">
    <name type="scientific">Subtercola boreus</name>
    <dbReference type="NCBI Taxonomy" id="120213"/>
    <lineage>
        <taxon>Bacteria</taxon>
        <taxon>Bacillati</taxon>
        <taxon>Actinomycetota</taxon>
        <taxon>Actinomycetes</taxon>
        <taxon>Micrococcales</taxon>
        <taxon>Microbacteriaceae</taxon>
        <taxon>Subtercola</taxon>
    </lineage>
</organism>
<dbReference type="GO" id="GO:0005524">
    <property type="term" value="F:ATP binding"/>
    <property type="evidence" value="ECO:0007669"/>
    <property type="project" value="UniProtKB-KW"/>
</dbReference>
<accession>A0A3E0W8F5</accession>
<dbReference type="InterPro" id="IPR052026">
    <property type="entry name" value="ExeA_AAA_ATPase_DNA-bind"/>
</dbReference>
<dbReference type="Proteomes" id="UP000257080">
    <property type="component" value="Unassembled WGS sequence"/>
</dbReference>
<protein>
    <submittedName>
        <fullName evidence="2">ATP-binding protein</fullName>
    </submittedName>
</protein>
<dbReference type="AlphaFoldDB" id="A0A3E0W8F5"/>
<evidence type="ECO:0000313" key="2">
    <source>
        <dbReference type="EMBL" id="RFA24460.1"/>
    </source>
</evidence>
<proteinExistence type="predicted"/>
<sequence length="269" mass="30786">MNPSFIVTKEHRRFTEFANVVRKEHTIGICFGDAGVGKTISARRYASWDLFEPHISAYGPIGVDTKQAAAANKARTVFYTPEVLCRPRTLATDIEHLSYSINTYIRKHAEFRAETHETPRQRKPISTTELIIIDESERLTPNAIEILRDHHDRTRTAIILIGMPGIDQQFRHYPQLYSRLGFAHHYRTLASEELLFVLDRQWKHLGQTLNPDDFTDAQAVAAIERITRGNFRLLERLFPQIKRVLAINELETITDDVIEAAASVLVIGN</sequence>
<evidence type="ECO:0000259" key="1">
    <source>
        <dbReference type="Pfam" id="PF13401"/>
    </source>
</evidence>
<dbReference type="Gene3D" id="3.40.50.300">
    <property type="entry name" value="P-loop containing nucleotide triphosphate hydrolases"/>
    <property type="match status" value="1"/>
</dbReference>
<dbReference type="EMBL" id="NBXE01000049">
    <property type="protein sequence ID" value="RFA24460.1"/>
    <property type="molecule type" value="Genomic_DNA"/>
</dbReference>
<dbReference type="PANTHER" id="PTHR35894:SF5">
    <property type="entry name" value="MU-LIKE PROPHAGE FLUMU DNA TRANSPOSITION PROTEIN B"/>
    <property type="match status" value="1"/>
</dbReference>
<reference evidence="2 3" key="1">
    <citation type="submission" date="2017-04" db="EMBL/GenBank/DDBJ databases">
        <title>Comparative genome analysis of Subtercola boreus.</title>
        <authorList>
            <person name="Cho Y.-J."/>
            <person name="Cho A."/>
            <person name="Kim O.-S."/>
            <person name="Lee J.-I."/>
        </authorList>
    </citation>
    <scope>NUCLEOTIDE SEQUENCE [LARGE SCALE GENOMIC DNA]</scope>
    <source>
        <strain evidence="2 3">P28004</strain>
    </source>
</reference>
<dbReference type="GO" id="GO:0016887">
    <property type="term" value="F:ATP hydrolysis activity"/>
    <property type="evidence" value="ECO:0007669"/>
    <property type="project" value="InterPro"/>
</dbReference>
<keyword evidence="2" id="KW-0547">Nucleotide-binding</keyword>
<comment type="caution">
    <text evidence="2">The sequence shown here is derived from an EMBL/GenBank/DDBJ whole genome shotgun (WGS) entry which is preliminary data.</text>
</comment>
<evidence type="ECO:0000313" key="3">
    <source>
        <dbReference type="Proteomes" id="UP000257080"/>
    </source>
</evidence>
<dbReference type="OrthoDB" id="9801665at2"/>
<name>A0A3E0W8F5_9MICO</name>
<dbReference type="PANTHER" id="PTHR35894">
    <property type="entry name" value="GENERAL SECRETION PATHWAY PROTEIN A-RELATED"/>
    <property type="match status" value="1"/>
</dbReference>
<dbReference type="Pfam" id="PF13401">
    <property type="entry name" value="AAA_22"/>
    <property type="match status" value="1"/>
</dbReference>
<keyword evidence="2" id="KW-0067">ATP-binding</keyword>